<comment type="caution">
    <text evidence="4">The sequence shown here is derived from an EMBL/GenBank/DDBJ whole genome shotgun (WGS) entry which is preliminary data.</text>
</comment>
<sequence length="155" mass="17848">MNRIYFEPIGFVVSDLISPKELIFACEKGLNTTKNSKIVIEEKYAEGIKGLEKFSHIFVIYFLDKVNKVELTTHPGPPSKEDLPKVGVFASRSQYRPNPIALRLVKLVKIKKNVLYVEGLDAINESIVLDIKPYVKGFDRPDDFKIADWYDWLDR</sequence>
<dbReference type="PANTHER" id="PTHR12818:SF0">
    <property type="entry name" value="TRNA (ADENINE(37)-N6)-METHYLTRANSFERASE"/>
    <property type="match status" value="1"/>
</dbReference>
<dbReference type="PROSITE" id="PS01318">
    <property type="entry name" value="TSAA_1"/>
    <property type="match status" value="1"/>
</dbReference>
<dbReference type="InterPro" id="IPR036413">
    <property type="entry name" value="YaeB-like_sf"/>
</dbReference>
<dbReference type="Pfam" id="PF01980">
    <property type="entry name" value="TrmO_N"/>
    <property type="match status" value="1"/>
</dbReference>
<dbReference type="NCBIfam" id="TIGR00104">
    <property type="entry name" value="tRNA_TsaA"/>
    <property type="match status" value="1"/>
</dbReference>
<dbReference type="InterPro" id="IPR023368">
    <property type="entry name" value="UPF0066_cons_site"/>
</dbReference>
<evidence type="ECO:0000313" key="4">
    <source>
        <dbReference type="EMBL" id="GAI29548.1"/>
    </source>
</evidence>
<evidence type="ECO:0000256" key="2">
    <source>
        <dbReference type="ARBA" id="ARBA00033753"/>
    </source>
</evidence>
<comment type="similarity">
    <text evidence="2">Belongs to the tRNA methyltransferase O family.</text>
</comment>
<dbReference type="PROSITE" id="PS51668">
    <property type="entry name" value="TSAA_2"/>
    <property type="match status" value="1"/>
</dbReference>
<proteinExistence type="inferred from homology"/>
<dbReference type="EMBL" id="BARV01017982">
    <property type="protein sequence ID" value="GAI29548.1"/>
    <property type="molecule type" value="Genomic_DNA"/>
</dbReference>
<dbReference type="PANTHER" id="PTHR12818">
    <property type="entry name" value="TRNA (ADENINE(37)-N6)-METHYLTRANSFERASE"/>
    <property type="match status" value="1"/>
</dbReference>
<dbReference type="Gene3D" id="2.40.30.70">
    <property type="entry name" value="YaeB-like"/>
    <property type="match status" value="1"/>
</dbReference>
<gene>
    <name evidence="4" type="ORF">S06H3_30524</name>
</gene>
<accession>X1ME58</accession>
<name>X1ME58_9ZZZZ</name>
<reference evidence="4" key="1">
    <citation type="journal article" date="2014" name="Front. Microbiol.">
        <title>High frequency of phylogenetically diverse reductive dehalogenase-homologous genes in deep subseafloor sedimentary metagenomes.</title>
        <authorList>
            <person name="Kawai M."/>
            <person name="Futagami T."/>
            <person name="Toyoda A."/>
            <person name="Takaki Y."/>
            <person name="Nishi S."/>
            <person name="Hori S."/>
            <person name="Arai W."/>
            <person name="Tsubouchi T."/>
            <person name="Morono Y."/>
            <person name="Uchiyama I."/>
            <person name="Ito T."/>
            <person name="Fujiyama A."/>
            <person name="Inagaki F."/>
            <person name="Takami H."/>
        </authorList>
    </citation>
    <scope>NUCLEOTIDE SEQUENCE</scope>
    <source>
        <strain evidence="4">Expedition CK06-06</strain>
    </source>
</reference>
<dbReference type="SUPFAM" id="SSF118196">
    <property type="entry name" value="YaeB-like"/>
    <property type="match status" value="1"/>
</dbReference>
<evidence type="ECO:0000256" key="1">
    <source>
        <dbReference type="ARBA" id="ARBA00022691"/>
    </source>
</evidence>
<evidence type="ECO:0000259" key="3">
    <source>
        <dbReference type="PROSITE" id="PS51668"/>
    </source>
</evidence>
<keyword evidence="1" id="KW-0949">S-adenosyl-L-methionine</keyword>
<dbReference type="InterPro" id="IPR023370">
    <property type="entry name" value="TrmO-like_N"/>
</dbReference>
<feature type="domain" description="TsaA-like" evidence="3">
    <location>
        <begin position="6"/>
        <end position="143"/>
    </location>
</feature>
<dbReference type="AlphaFoldDB" id="X1ME58"/>
<protein>
    <recommendedName>
        <fullName evidence="3">TsaA-like domain-containing protein</fullName>
    </recommendedName>
</protein>
<dbReference type="InterPro" id="IPR036414">
    <property type="entry name" value="YaeB_N_sf"/>
</dbReference>
<dbReference type="CDD" id="cd09281">
    <property type="entry name" value="UPF0066"/>
    <property type="match status" value="1"/>
</dbReference>
<organism evidence="4">
    <name type="scientific">marine sediment metagenome</name>
    <dbReference type="NCBI Taxonomy" id="412755"/>
    <lineage>
        <taxon>unclassified sequences</taxon>
        <taxon>metagenomes</taxon>
        <taxon>ecological metagenomes</taxon>
    </lineage>
</organism>
<dbReference type="InterPro" id="IPR040372">
    <property type="entry name" value="YaeB-like"/>
</dbReference>